<feature type="region of interest" description="Disordered" evidence="6">
    <location>
        <begin position="145"/>
        <end position="223"/>
    </location>
</feature>
<evidence type="ECO:0000256" key="1">
    <source>
        <dbReference type="ARBA" id="ARBA00004325"/>
    </source>
</evidence>
<dbReference type="PANTHER" id="PTHR12297">
    <property type="entry name" value="HYPOXIA-INDUCBILE GENE 1 HIG1 -RELATED"/>
    <property type="match status" value="1"/>
</dbReference>
<feature type="transmembrane region" description="Helical" evidence="7">
    <location>
        <begin position="66"/>
        <end position="87"/>
    </location>
</feature>
<dbReference type="InterPro" id="IPR007667">
    <property type="entry name" value="Hypoxia_induced_domain"/>
</dbReference>
<keyword evidence="4" id="KW-0496">Mitochondrion</keyword>
<evidence type="ECO:0000256" key="7">
    <source>
        <dbReference type="SAM" id="Phobius"/>
    </source>
</evidence>
<comment type="caution">
    <text evidence="9">The sequence shown here is derived from an EMBL/GenBank/DDBJ whole genome shotgun (WGS) entry which is preliminary data.</text>
</comment>
<evidence type="ECO:0000313" key="9">
    <source>
        <dbReference type="EMBL" id="THG96586.1"/>
    </source>
</evidence>
<accession>A0A4S4KF05</accession>
<evidence type="ECO:0000256" key="6">
    <source>
        <dbReference type="SAM" id="MobiDB-lite"/>
    </source>
</evidence>
<proteinExistence type="predicted"/>
<gene>
    <name evidence="9" type="ORF">EW026_g5273</name>
</gene>
<evidence type="ECO:0000256" key="2">
    <source>
        <dbReference type="ARBA" id="ARBA00022692"/>
    </source>
</evidence>
<evidence type="ECO:0000259" key="8">
    <source>
        <dbReference type="PROSITE" id="PS51503"/>
    </source>
</evidence>
<evidence type="ECO:0000313" key="10">
    <source>
        <dbReference type="Proteomes" id="UP000309038"/>
    </source>
</evidence>
<keyword evidence="5 7" id="KW-0472">Membrane</keyword>
<dbReference type="Pfam" id="PF04588">
    <property type="entry name" value="HIG_1_N"/>
    <property type="match status" value="1"/>
</dbReference>
<feature type="compositionally biased region" description="Low complexity" evidence="6">
    <location>
        <begin position="149"/>
        <end position="172"/>
    </location>
</feature>
<sequence>MSVVNVATTGRSVNEHKAETWQQKLLRRFKEEPLVPIGAFATCVALIMAASKLGKPGESKSMNRWMRVRVIAQGATIAAIVGGSYFYKDKQQQPNATTTAEEAKTKEKLEFEARMRAAEETHALEAALQREKEEESKSIWRRFSLGHGKSSTPKDAASATPAAAPVAPAAVTNPPPKPISAPAVENPSPPRTESIWSRLGLSGAKASADASKKVGPSNAETKV</sequence>
<dbReference type="Gene3D" id="6.10.140.1320">
    <property type="match status" value="1"/>
</dbReference>
<dbReference type="EMBL" id="SGPJ01000224">
    <property type="protein sequence ID" value="THG96586.1"/>
    <property type="molecule type" value="Genomic_DNA"/>
</dbReference>
<feature type="transmembrane region" description="Helical" evidence="7">
    <location>
        <begin position="34"/>
        <end position="54"/>
    </location>
</feature>
<feature type="domain" description="HIG1" evidence="8">
    <location>
        <begin position="6"/>
        <end position="98"/>
    </location>
</feature>
<reference evidence="9 10" key="1">
    <citation type="submission" date="2019-02" db="EMBL/GenBank/DDBJ databases">
        <title>Genome sequencing of the rare red list fungi Phlebia centrifuga.</title>
        <authorList>
            <person name="Buettner E."/>
            <person name="Kellner H."/>
        </authorList>
    </citation>
    <scope>NUCLEOTIDE SEQUENCE [LARGE SCALE GENOMIC DNA]</scope>
    <source>
        <strain evidence="9 10">DSM 108282</strain>
    </source>
</reference>
<name>A0A4S4KF05_9APHY</name>
<dbReference type="GO" id="GO:0097250">
    <property type="term" value="P:mitochondrial respirasome assembly"/>
    <property type="evidence" value="ECO:0007669"/>
    <property type="project" value="TreeGrafter"/>
</dbReference>
<organism evidence="9 10">
    <name type="scientific">Hermanssonia centrifuga</name>
    <dbReference type="NCBI Taxonomy" id="98765"/>
    <lineage>
        <taxon>Eukaryota</taxon>
        <taxon>Fungi</taxon>
        <taxon>Dikarya</taxon>
        <taxon>Basidiomycota</taxon>
        <taxon>Agaricomycotina</taxon>
        <taxon>Agaricomycetes</taxon>
        <taxon>Polyporales</taxon>
        <taxon>Meruliaceae</taxon>
        <taxon>Hermanssonia</taxon>
    </lineage>
</organism>
<evidence type="ECO:0000256" key="4">
    <source>
        <dbReference type="ARBA" id="ARBA00023128"/>
    </source>
</evidence>
<dbReference type="PANTHER" id="PTHR12297:SF3">
    <property type="entry name" value="HIG1 DOMAIN FAMILY MEMBER 1A"/>
    <property type="match status" value="1"/>
</dbReference>
<dbReference type="PROSITE" id="PS51503">
    <property type="entry name" value="HIG1"/>
    <property type="match status" value="1"/>
</dbReference>
<protein>
    <recommendedName>
        <fullName evidence="8">HIG1 domain-containing protein</fullName>
    </recommendedName>
</protein>
<keyword evidence="2 7" id="KW-0812">Transmembrane</keyword>
<dbReference type="GO" id="GO:0031966">
    <property type="term" value="C:mitochondrial membrane"/>
    <property type="evidence" value="ECO:0007669"/>
    <property type="project" value="UniProtKB-SubCell"/>
</dbReference>
<comment type="subcellular location">
    <subcellularLocation>
        <location evidence="1">Mitochondrion membrane</location>
    </subcellularLocation>
</comment>
<keyword evidence="10" id="KW-1185">Reference proteome</keyword>
<dbReference type="InterPro" id="IPR050355">
    <property type="entry name" value="RCF1"/>
</dbReference>
<dbReference type="Proteomes" id="UP000309038">
    <property type="component" value="Unassembled WGS sequence"/>
</dbReference>
<keyword evidence="3 7" id="KW-1133">Transmembrane helix</keyword>
<evidence type="ECO:0000256" key="3">
    <source>
        <dbReference type="ARBA" id="ARBA00022989"/>
    </source>
</evidence>
<dbReference type="AlphaFoldDB" id="A0A4S4KF05"/>
<evidence type="ECO:0000256" key="5">
    <source>
        <dbReference type="ARBA" id="ARBA00023136"/>
    </source>
</evidence>